<dbReference type="Proteomes" id="UP000005632">
    <property type="component" value="Chromosome"/>
</dbReference>
<dbReference type="SUPFAM" id="SSF55469">
    <property type="entry name" value="FMN-dependent nitroreductase-like"/>
    <property type="match status" value="1"/>
</dbReference>
<evidence type="ECO:0000256" key="1">
    <source>
        <dbReference type="ARBA" id="ARBA00023027"/>
    </source>
</evidence>
<reference evidence="3 4" key="1">
    <citation type="submission" date="2011-11" db="EMBL/GenBank/DDBJ databases">
        <title>Complete sequence of Spirochaeta sp. grapes.</title>
        <authorList>
            <consortium name="US DOE Joint Genome Institute"/>
            <person name="Lucas S."/>
            <person name="Han J."/>
            <person name="Lapidus A."/>
            <person name="Cheng J.-F."/>
            <person name="Goodwin L."/>
            <person name="Pitluck S."/>
            <person name="Peters L."/>
            <person name="Ovchinnikova G."/>
            <person name="Munk A.C."/>
            <person name="Detter J.C."/>
            <person name="Han C."/>
            <person name="Tapia R."/>
            <person name="Land M."/>
            <person name="Hauser L."/>
            <person name="Kyrpides N."/>
            <person name="Ivanova N."/>
            <person name="Pagani I."/>
            <person name="Ritalahtilisa K."/>
            <person name="Loeffler F."/>
            <person name="Woyke T."/>
        </authorList>
    </citation>
    <scope>NUCLEOTIDE SEQUENCE [LARGE SCALE GENOMIC DNA]</scope>
    <source>
        <strain evidence="4">ATCC BAA-1885 / DSM 22778 / Grapes</strain>
    </source>
</reference>
<dbReference type="EMBL" id="CP003155">
    <property type="protein sequence ID" value="AEV30305.1"/>
    <property type="molecule type" value="Genomic_DNA"/>
</dbReference>
<protein>
    <submittedName>
        <fullName evidence="3">Nitroreductase</fullName>
    </submittedName>
</protein>
<dbReference type="GO" id="GO:0046256">
    <property type="term" value="P:2,4,6-trinitrotoluene catabolic process"/>
    <property type="evidence" value="ECO:0007669"/>
    <property type="project" value="TreeGrafter"/>
</dbReference>
<dbReference type="RefSeq" id="WP_014271145.1">
    <property type="nucleotide sequence ID" value="NC_016633.1"/>
</dbReference>
<gene>
    <name evidence="3" type="ordered locus">SpiGrapes_2544</name>
</gene>
<dbReference type="PANTHER" id="PTHR23026:SF125">
    <property type="entry name" value="OXYGEN-INSENSITIVE NAD(P)H NITROREDUCTASE"/>
    <property type="match status" value="1"/>
</dbReference>
<dbReference type="InterPro" id="IPR000415">
    <property type="entry name" value="Nitroreductase-like"/>
</dbReference>
<proteinExistence type="predicted"/>
<feature type="domain" description="Nitroreductase" evidence="2">
    <location>
        <begin position="8"/>
        <end position="147"/>
    </location>
</feature>
<dbReference type="GO" id="GO:0005829">
    <property type="term" value="C:cytosol"/>
    <property type="evidence" value="ECO:0007669"/>
    <property type="project" value="TreeGrafter"/>
</dbReference>
<evidence type="ECO:0000259" key="2">
    <source>
        <dbReference type="Pfam" id="PF00881"/>
    </source>
</evidence>
<dbReference type="STRING" id="158190.SpiGrapes_2544"/>
<sequence>MNEVMKSILSRRSIRSFQEKQVENEKLDLVLQAAINAPNGMHQEPWHFTVLQSPGLLRKLDTLVAGEGKSFFYHAPTLVIVSIEQGNRFAQADTACAMTNMMQAAHSLGLGSVWCNRINGNSELDTKLSEYGVPEGFQVTATLALGYAQGSESEARKPKEGTISYVR</sequence>
<dbReference type="HOGENOM" id="CLU_070764_7_0_12"/>
<dbReference type="AlphaFoldDB" id="G8QU58"/>
<evidence type="ECO:0000313" key="4">
    <source>
        <dbReference type="Proteomes" id="UP000005632"/>
    </source>
</evidence>
<keyword evidence="4" id="KW-1185">Reference proteome</keyword>
<dbReference type="InterPro" id="IPR029479">
    <property type="entry name" value="Nitroreductase"/>
</dbReference>
<organism evidence="3 4">
    <name type="scientific">Sphaerochaeta pleomorpha (strain ATCC BAA-1885 / DSM 22778 / Grapes)</name>
    <dbReference type="NCBI Taxonomy" id="158190"/>
    <lineage>
        <taxon>Bacteria</taxon>
        <taxon>Pseudomonadati</taxon>
        <taxon>Spirochaetota</taxon>
        <taxon>Spirochaetia</taxon>
        <taxon>Spirochaetales</taxon>
        <taxon>Sphaerochaetaceae</taxon>
        <taxon>Sphaerochaeta</taxon>
    </lineage>
</organism>
<dbReference type="InterPro" id="IPR050627">
    <property type="entry name" value="Nitroreductase/BluB"/>
</dbReference>
<dbReference type="OrthoDB" id="9812105at2"/>
<accession>G8QU58</accession>
<dbReference type="Gene3D" id="3.40.109.10">
    <property type="entry name" value="NADH Oxidase"/>
    <property type="match status" value="1"/>
</dbReference>
<evidence type="ECO:0000313" key="3">
    <source>
        <dbReference type="EMBL" id="AEV30305.1"/>
    </source>
</evidence>
<dbReference type="Pfam" id="PF00881">
    <property type="entry name" value="Nitroreductase"/>
    <property type="match status" value="1"/>
</dbReference>
<dbReference type="KEGG" id="sgp:SpiGrapes_2544"/>
<dbReference type="eggNOG" id="COG0778">
    <property type="taxonomic scope" value="Bacteria"/>
</dbReference>
<dbReference type="GO" id="GO:0046857">
    <property type="term" value="F:oxidoreductase activity, acting on other nitrogenous compounds as donors, with NAD or NADP as acceptor"/>
    <property type="evidence" value="ECO:0007669"/>
    <property type="project" value="TreeGrafter"/>
</dbReference>
<dbReference type="PANTHER" id="PTHR23026">
    <property type="entry name" value="NADPH NITROREDUCTASE"/>
    <property type="match status" value="1"/>
</dbReference>
<keyword evidence="1" id="KW-0520">NAD</keyword>
<name>G8QU58_SPHPG</name>